<dbReference type="GO" id="GO:0005886">
    <property type="term" value="C:plasma membrane"/>
    <property type="evidence" value="ECO:0007669"/>
    <property type="project" value="UniProtKB-SubCell"/>
</dbReference>
<comment type="subcellular location">
    <subcellularLocation>
        <location evidence="1">Cell membrane</location>
        <topology evidence="1">Multi-pass membrane protein</topology>
    </subcellularLocation>
</comment>
<feature type="transmembrane region" description="Helical" evidence="6">
    <location>
        <begin position="701"/>
        <end position="721"/>
    </location>
</feature>
<protein>
    <submittedName>
        <fullName evidence="8">RND transporter</fullName>
    </submittedName>
</protein>
<feature type="domain" description="SSD" evidence="7">
    <location>
        <begin position="641"/>
        <end position="802"/>
    </location>
</feature>
<keyword evidence="3 6" id="KW-0812">Transmembrane</keyword>
<evidence type="ECO:0000313" key="9">
    <source>
        <dbReference type="Proteomes" id="UP000250088"/>
    </source>
</evidence>
<feature type="domain" description="SSD" evidence="7">
    <location>
        <begin position="255"/>
        <end position="380"/>
    </location>
</feature>
<evidence type="ECO:0000256" key="2">
    <source>
        <dbReference type="ARBA" id="ARBA00022475"/>
    </source>
</evidence>
<dbReference type="PANTHER" id="PTHR33406:SF13">
    <property type="entry name" value="MEMBRANE PROTEIN YDFJ"/>
    <property type="match status" value="1"/>
</dbReference>
<gene>
    <name evidence="8" type="ORF">B1756_12600</name>
</gene>
<dbReference type="PANTHER" id="PTHR33406">
    <property type="entry name" value="MEMBRANE PROTEIN MJ1562-RELATED"/>
    <property type="match status" value="1"/>
</dbReference>
<feature type="transmembrane region" description="Helical" evidence="6">
    <location>
        <begin position="323"/>
        <end position="343"/>
    </location>
</feature>
<feature type="transmembrane region" description="Helical" evidence="6">
    <location>
        <begin position="648"/>
        <end position="669"/>
    </location>
</feature>
<evidence type="ECO:0000256" key="3">
    <source>
        <dbReference type="ARBA" id="ARBA00022692"/>
    </source>
</evidence>
<dbReference type="EMBL" id="CP019893">
    <property type="protein sequence ID" value="ARS91835.1"/>
    <property type="molecule type" value="Genomic_DNA"/>
</dbReference>
<evidence type="ECO:0000256" key="6">
    <source>
        <dbReference type="SAM" id="Phobius"/>
    </source>
</evidence>
<accession>A0A2Z2HZB7</accession>
<dbReference type="InterPro" id="IPR004869">
    <property type="entry name" value="MMPL_dom"/>
</dbReference>
<feature type="transmembrane region" description="Helical" evidence="6">
    <location>
        <begin position="229"/>
        <end position="248"/>
    </location>
</feature>
<dbReference type="Pfam" id="PF03176">
    <property type="entry name" value="MMPL"/>
    <property type="match status" value="2"/>
</dbReference>
<keyword evidence="9" id="KW-1185">Reference proteome</keyword>
<evidence type="ECO:0000256" key="5">
    <source>
        <dbReference type="ARBA" id="ARBA00023136"/>
    </source>
</evidence>
<proteinExistence type="predicted"/>
<evidence type="ECO:0000256" key="1">
    <source>
        <dbReference type="ARBA" id="ARBA00004651"/>
    </source>
</evidence>
<dbReference type="SUPFAM" id="SSF82866">
    <property type="entry name" value="Multidrug efflux transporter AcrB transmembrane domain"/>
    <property type="match status" value="2"/>
</dbReference>
<evidence type="ECO:0000259" key="7">
    <source>
        <dbReference type="PROSITE" id="PS50156"/>
    </source>
</evidence>
<feature type="transmembrane region" description="Helical" evidence="6">
    <location>
        <begin position="283"/>
        <end position="302"/>
    </location>
</feature>
<keyword evidence="2" id="KW-1003">Cell membrane</keyword>
<evidence type="ECO:0000256" key="4">
    <source>
        <dbReference type="ARBA" id="ARBA00022989"/>
    </source>
</evidence>
<dbReference type="PROSITE" id="PS50156">
    <property type="entry name" value="SSD"/>
    <property type="match status" value="2"/>
</dbReference>
<dbReference type="Proteomes" id="UP000250088">
    <property type="component" value="Chromosome"/>
</dbReference>
<sequence>MAPPSIERTLAASTRVITERPGTIVVAFLLLTALFAGGFSDIEMEEGLDTFAEGVEAQEAQDQIESEFEPPFESDAPTTQLIQRGENVLTKDALLRLLEFQHHLERGDDYRVEETSSIAEAVVQSIDPTAESREEQIRALEDASDGEVRETIRELSEEPAFTASLSDDFNPDEPYASATIATATHDGGADAEVVQFRVQDAAASMDGEFVVFGGGILDAEFENVIEDSLAIIVPVVIVLILAFLVAAYRDPFDLLLGLVALVMAVIWTFGFTGYAGIQFTDMMIAIPPLLLAIGIDFGIHAVNRYREERVDGAGIHDGMREAATQLLVAFFIVTGTTVIGFGANVTSDLEPIRDFGFVASVGIVFTFLIFGLFLPAAKVWLDDVRATYGLPTFGSSPLGSEDSTLGRVLPVGAHLGNRAPVTMLLVALLVTAGGGAYATTVDTTFEEEDFLPPEELPDYVEAVPGPMAPSEYTATGTINYLEDTFESGEDDEVTVYVEGPIAADHTLESIYRASEDPPETVVTTTDGTAVVAEHESVVDVMHEYAADDVAYARALEANDRSGSGVPDQNVEFLLEELLASEFREDALEYVTEDLDSTRVIYTVEADATQAEVTADAEELADNYRLEATPTGDVVVFHEISELILRSSLLSLGLAIVFTAAFLVAIYHVFEGRASLGIANLVPIVVTVGVLGGTMPLLGIPLNALTGTVLSITIGVGVAYSVHVTHRFVDEYNECGDGYEALLITLQGTGGALTGSMLTTLGGAGSLVLAITPLLGQFGFLMVVSVIYSYLMAVLVLPPTLLLWERFAG</sequence>
<keyword evidence="4 6" id="KW-1133">Transmembrane helix</keyword>
<dbReference type="InterPro" id="IPR000731">
    <property type="entry name" value="SSD"/>
</dbReference>
<feature type="transmembrane region" description="Helical" evidence="6">
    <location>
        <begin position="355"/>
        <end position="377"/>
    </location>
</feature>
<evidence type="ECO:0000313" key="8">
    <source>
        <dbReference type="EMBL" id="ARS91835.1"/>
    </source>
</evidence>
<dbReference type="InterPro" id="IPR050545">
    <property type="entry name" value="Mycobact_MmpL"/>
</dbReference>
<feature type="transmembrane region" description="Helical" evidence="6">
    <location>
        <begin position="21"/>
        <end position="39"/>
    </location>
</feature>
<keyword evidence="5 6" id="KW-0472">Membrane</keyword>
<dbReference type="GeneID" id="32894931"/>
<feature type="transmembrane region" description="Helical" evidence="6">
    <location>
        <begin position="675"/>
        <end position="694"/>
    </location>
</feature>
<dbReference type="Gene3D" id="1.20.1640.10">
    <property type="entry name" value="Multidrug efflux transporter AcrB transmembrane domain"/>
    <property type="match status" value="2"/>
</dbReference>
<dbReference type="RefSeq" id="WP_086890176.1">
    <property type="nucleotide sequence ID" value="NZ_CP019893.1"/>
</dbReference>
<feature type="transmembrane region" description="Helical" evidence="6">
    <location>
        <begin position="777"/>
        <end position="796"/>
    </location>
</feature>
<name>A0A2Z2HZB7_9EURY</name>
<dbReference type="OrthoDB" id="42357at2157"/>
<feature type="transmembrane region" description="Helical" evidence="6">
    <location>
        <begin position="255"/>
        <end position="277"/>
    </location>
</feature>
<dbReference type="KEGG" id="naj:B1756_12600"/>
<organism evidence="8 9">
    <name type="scientific">Natrarchaeobaculum aegyptiacum</name>
    <dbReference type="NCBI Taxonomy" id="745377"/>
    <lineage>
        <taxon>Archaea</taxon>
        <taxon>Methanobacteriati</taxon>
        <taxon>Methanobacteriota</taxon>
        <taxon>Stenosarchaea group</taxon>
        <taxon>Halobacteria</taxon>
        <taxon>Halobacteriales</taxon>
        <taxon>Natrialbaceae</taxon>
        <taxon>Natrarchaeobaculum</taxon>
    </lineage>
</organism>
<reference evidence="9" key="1">
    <citation type="submission" date="2017-02" db="EMBL/GenBank/DDBJ databases">
        <title>Natronthermophilus aegyptiacus gen. nov.,sp. nov., an aerobic, extremely halophilic alkalithermophilic archaeon isolated from the athalassohaline Wadi An Natrun, Egypt.</title>
        <authorList>
            <person name="Zhao B."/>
        </authorList>
    </citation>
    <scope>NUCLEOTIDE SEQUENCE [LARGE SCALE GENOMIC DNA]</scope>
    <source>
        <strain evidence="9">JW/NM-HA 15</strain>
    </source>
</reference>
<dbReference type="AlphaFoldDB" id="A0A2Z2HZB7"/>
<feature type="transmembrane region" description="Helical" evidence="6">
    <location>
        <begin position="741"/>
        <end position="770"/>
    </location>
</feature>